<dbReference type="InterPro" id="IPR027417">
    <property type="entry name" value="P-loop_NTPase"/>
</dbReference>
<dbReference type="Pfam" id="PF13191">
    <property type="entry name" value="AAA_16"/>
    <property type="match status" value="1"/>
</dbReference>
<feature type="compositionally biased region" description="Pro residues" evidence="3">
    <location>
        <begin position="913"/>
        <end position="932"/>
    </location>
</feature>
<name>A0A850DUR1_9MICO</name>
<sequence>MSVGRPVVGRAEETAALRAAIDAVRGGGGGTAFVVDGEAGIGKSVLVADAVDHARSRGVRVLTTTGTTAESGEPYAALHMLLHPLRTGLADLPAPQRRALHVAFGIESGEQPSPLLAGLAALTLLSDAAATAPLLVVVEDLHWVDAPSAWALRMISRRIAEDPMVVVVTTREPDAVSEPGFRSLHLQPLADDDADTLLDAVPGAPSGPARRDLVARAAGNPLALRELARPAPGDRVRERPVVGRVEQEFAERAAALDQPARLAVLTVALSAGATAEEASRVAGRALGRFPAPTWTDQAAAAGLLEWVAPRSIRLRHPLVQSAVLRSAAPSERTAVLEALVAEHEGEPTRTIWWRAELATGPDDRLADELAALAHEATAMSDPNTASRAAERAADLTTDPTVRVERLLLAAESAGVCGRVAEASLLAHRAAAEAPDRLLAARAAWIAETLPTGRTGLARGDLGPALHAVSEMQAAGDVEQATTALLHLAALAWDHTTEPDPGDPMLVVVEALALPEDDPRAILLAARTEPVVRGDRVLAAALQAARTADDEDSAWLLGYALNLVGEVQTSRVLLDRALASMAARGELRTFPQALMGTSMTTYLAGDVARARSLAEQAAALGRDLGDAGYATAVRCAIAWFDALEGVPPDVDAIAGTTDVGRQVLRSSAMRATLLGARGAADLVSGRAAEALGPLRSLADPEHEAHHPWFAAATSPDFVDAALDAGRRADAEERLTLLEQLHDRWHVPLVRTALDHARIALVPDEDLEAAWSEVRSVRWSMPYVQARTLLRLGRRLHRAGRTVDARVALHSALELFAAMPAPAWEERTRDALRTTGERLPISGPRLVETLTPQELRVCTLAARGLSNRAVGEHLFVSPRTVGAHLHAAFRKLGISTRQQLPAVLAPDRDGLPGAPGTPPTSPPGTTAPPGPPPV</sequence>
<evidence type="ECO:0000313" key="6">
    <source>
        <dbReference type="Proteomes" id="UP000539146"/>
    </source>
</evidence>
<dbReference type="Proteomes" id="UP000539146">
    <property type="component" value="Unassembled WGS sequence"/>
</dbReference>
<dbReference type="Gene3D" id="1.10.10.10">
    <property type="entry name" value="Winged helix-like DNA-binding domain superfamily/Winged helix DNA-binding domain"/>
    <property type="match status" value="1"/>
</dbReference>
<evidence type="ECO:0000256" key="2">
    <source>
        <dbReference type="ARBA" id="ARBA00022840"/>
    </source>
</evidence>
<dbReference type="GO" id="GO:0005524">
    <property type="term" value="F:ATP binding"/>
    <property type="evidence" value="ECO:0007669"/>
    <property type="project" value="UniProtKB-KW"/>
</dbReference>
<dbReference type="PROSITE" id="PS50043">
    <property type="entry name" value="HTH_LUXR_2"/>
    <property type="match status" value="1"/>
</dbReference>
<feature type="region of interest" description="Disordered" evidence="3">
    <location>
        <begin position="901"/>
        <end position="932"/>
    </location>
</feature>
<dbReference type="GO" id="GO:0005737">
    <property type="term" value="C:cytoplasm"/>
    <property type="evidence" value="ECO:0007669"/>
    <property type="project" value="TreeGrafter"/>
</dbReference>
<dbReference type="GO" id="GO:0003677">
    <property type="term" value="F:DNA binding"/>
    <property type="evidence" value="ECO:0007669"/>
    <property type="project" value="InterPro"/>
</dbReference>
<evidence type="ECO:0000259" key="4">
    <source>
        <dbReference type="PROSITE" id="PS50043"/>
    </source>
</evidence>
<comment type="caution">
    <text evidence="5">The sequence shown here is derived from an EMBL/GenBank/DDBJ whole genome shotgun (WGS) entry which is preliminary data.</text>
</comment>
<evidence type="ECO:0000256" key="3">
    <source>
        <dbReference type="SAM" id="MobiDB-lite"/>
    </source>
</evidence>
<dbReference type="PRINTS" id="PR00038">
    <property type="entry name" value="HTHLUXR"/>
</dbReference>
<dbReference type="EMBL" id="JABMCG010000120">
    <property type="protein sequence ID" value="NUU29114.1"/>
    <property type="molecule type" value="Genomic_DNA"/>
</dbReference>
<dbReference type="SMART" id="SM00421">
    <property type="entry name" value="HTH_LUXR"/>
    <property type="match status" value="1"/>
</dbReference>
<dbReference type="SUPFAM" id="SSF52540">
    <property type="entry name" value="P-loop containing nucleoside triphosphate hydrolases"/>
    <property type="match status" value="1"/>
</dbReference>
<evidence type="ECO:0000256" key="1">
    <source>
        <dbReference type="ARBA" id="ARBA00022741"/>
    </source>
</evidence>
<dbReference type="InterPro" id="IPR036388">
    <property type="entry name" value="WH-like_DNA-bd_sf"/>
</dbReference>
<proteinExistence type="predicted"/>
<dbReference type="PANTHER" id="PTHR16305">
    <property type="entry name" value="TESTICULAR SOLUBLE ADENYLYL CYCLASE"/>
    <property type="match status" value="1"/>
</dbReference>
<dbReference type="InterPro" id="IPR000792">
    <property type="entry name" value="Tscrpt_reg_LuxR_C"/>
</dbReference>
<feature type="domain" description="HTH luxR-type" evidence="4">
    <location>
        <begin position="841"/>
        <end position="907"/>
    </location>
</feature>
<protein>
    <submittedName>
        <fullName evidence="5">AAA family ATPase</fullName>
    </submittedName>
</protein>
<dbReference type="RefSeq" id="WP_175326495.1">
    <property type="nucleotide sequence ID" value="NZ_BAAAWP010000001.1"/>
</dbReference>
<accession>A0A850DUR1</accession>
<organism evidence="5 6">
    <name type="scientific">Curtobacterium citreum</name>
    <dbReference type="NCBI Taxonomy" id="2036"/>
    <lineage>
        <taxon>Bacteria</taxon>
        <taxon>Bacillati</taxon>
        <taxon>Actinomycetota</taxon>
        <taxon>Actinomycetes</taxon>
        <taxon>Micrococcales</taxon>
        <taxon>Microbacteriaceae</taxon>
        <taxon>Curtobacterium</taxon>
    </lineage>
</organism>
<dbReference type="PROSITE" id="PS00622">
    <property type="entry name" value="HTH_LUXR_1"/>
    <property type="match status" value="1"/>
</dbReference>
<dbReference type="InterPro" id="IPR041664">
    <property type="entry name" value="AAA_16"/>
</dbReference>
<gene>
    <name evidence="5" type="ORF">HP467_13510</name>
</gene>
<keyword evidence="2" id="KW-0067">ATP-binding</keyword>
<dbReference type="Pfam" id="PF00196">
    <property type="entry name" value="GerE"/>
    <property type="match status" value="1"/>
</dbReference>
<dbReference type="InterPro" id="IPR016032">
    <property type="entry name" value="Sig_transdc_resp-reg_C-effctor"/>
</dbReference>
<dbReference type="PANTHER" id="PTHR16305:SF35">
    <property type="entry name" value="TRANSCRIPTIONAL ACTIVATOR DOMAIN"/>
    <property type="match status" value="1"/>
</dbReference>
<dbReference type="GO" id="GO:0004016">
    <property type="term" value="F:adenylate cyclase activity"/>
    <property type="evidence" value="ECO:0007669"/>
    <property type="project" value="TreeGrafter"/>
</dbReference>
<dbReference type="CDD" id="cd06170">
    <property type="entry name" value="LuxR_C_like"/>
    <property type="match status" value="1"/>
</dbReference>
<dbReference type="SUPFAM" id="SSF46894">
    <property type="entry name" value="C-terminal effector domain of the bipartite response regulators"/>
    <property type="match status" value="1"/>
</dbReference>
<keyword evidence="1" id="KW-0547">Nucleotide-binding</keyword>
<dbReference type="AlphaFoldDB" id="A0A850DUR1"/>
<reference evidence="5 6" key="1">
    <citation type="submission" date="2020-05" db="EMBL/GenBank/DDBJ databases">
        <title>Genome Sequencing of Type Strains.</title>
        <authorList>
            <person name="Lemaire J.F."/>
            <person name="Inderbitzin P."/>
            <person name="Gregorio O.A."/>
            <person name="Collins S.B."/>
            <person name="Wespe N."/>
            <person name="Knight-Connoni V."/>
        </authorList>
    </citation>
    <scope>NUCLEOTIDE SEQUENCE [LARGE SCALE GENOMIC DNA]</scope>
    <source>
        <strain evidence="5 6">DSM 20512</strain>
    </source>
</reference>
<evidence type="ECO:0000313" key="5">
    <source>
        <dbReference type="EMBL" id="NUU29114.1"/>
    </source>
</evidence>
<dbReference type="GO" id="GO:0006355">
    <property type="term" value="P:regulation of DNA-templated transcription"/>
    <property type="evidence" value="ECO:0007669"/>
    <property type="project" value="InterPro"/>
</dbReference>